<evidence type="ECO:0000313" key="3">
    <source>
        <dbReference type="Proteomes" id="UP000029121"/>
    </source>
</evidence>
<evidence type="ECO:0000313" key="2">
    <source>
        <dbReference type="EMBL" id="EOA37317.1"/>
    </source>
</evidence>
<dbReference type="STRING" id="81985.R0GMY3"/>
<dbReference type="Proteomes" id="UP000029121">
    <property type="component" value="Unassembled WGS sequence"/>
</dbReference>
<dbReference type="eggNOG" id="ENOG502QSES">
    <property type="taxonomic scope" value="Eukaryota"/>
</dbReference>
<protein>
    <submittedName>
        <fullName evidence="2">Uncharacterized protein</fullName>
    </submittedName>
</protein>
<name>R0GMY3_9BRAS</name>
<organism evidence="2 3">
    <name type="scientific">Capsella rubella</name>
    <dbReference type="NCBI Taxonomy" id="81985"/>
    <lineage>
        <taxon>Eukaryota</taxon>
        <taxon>Viridiplantae</taxon>
        <taxon>Streptophyta</taxon>
        <taxon>Embryophyta</taxon>
        <taxon>Tracheophyta</taxon>
        <taxon>Spermatophyta</taxon>
        <taxon>Magnoliopsida</taxon>
        <taxon>eudicotyledons</taxon>
        <taxon>Gunneridae</taxon>
        <taxon>Pentapetalae</taxon>
        <taxon>rosids</taxon>
        <taxon>malvids</taxon>
        <taxon>Brassicales</taxon>
        <taxon>Brassicaceae</taxon>
        <taxon>Camelineae</taxon>
        <taxon>Capsella</taxon>
    </lineage>
</organism>
<dbReference type="PANTHER" id="PTHR31197:SF43">
    <property type="entry name" value="C2H2-TYPE DOMAIN-CONTAINING PROTEIN"/>
    <property type="match status" value="1"/>
</dbReference>
<dbReference type="Pfam" id="PF07800">
    <property type="entry name" value="DUF1644"/>
    <property type="match status" value="1"/>
</dbReference>
<keyword evidence="3" id="KW-1185">Reference proteome</keyword>
<evidence type="ECO:0000256" key="1">
    <source>
        <dbReference type="SAM" id="MobiDB-lite"/>
    </source>
</evidence>
<accession>R0GMY3</accession>
<reference evidence="3" key="1">
    <citation type="journal article" date="2013" name="Nat. Genet.">
        <title>The Capsella rubella genome and the genomic consequences of rapid mating system evolution.</title>
        <authorList>
            <person name="Slotte T."/>
            <person name="Hazzouri K.M."/>
            <person name="Agren J.A."/>
            <person name="Koenig D."/>
            <person name="Maumus F."/>
            <person name="Guo Y.L."/>
            <person name="Steige K."/>
            <person name="Platts A.E."/>
            <person name="Escobar J.S."/>
            <person name="Newman L.K."/>
            <person name="Wang W."/>
            <person name="Mandakova T."/>
            <person name="Vello E."/>
            <person name="Smith L.M."/>
            <person name="Henz S.R."/>
            <person name="Steffen J."/>
            <person name="Takuno S."/>
            <person name="Brandvain Y."/>
            <person name="Coop G."/>
            <person name="Andolfatto P."/>
            <person name="Hu T.T."/>
            <person name="Blanchette M."/>
            <person name="Clark R.M."/>
            <person name="Quesneville H."/>
            <person name="Nordborg M."/>
            <person name="Gaut B.S."/>
            <person name="Lysak M.A."/>
            <person name="Jenkins J."/>
            <person name="Grimwood J."/>
            <person name="Chapman J."/>
            <person name="Prochnik S."/>
            <person name="Shu S."/>
            <person name="Rokhsar D."/>
            <person name="Schmutz J."/>
            <person name="Weigel D."/>
            <person name="Wright S.I."/>
        </authorList>
    </citation>
    <scope>NUCLEOTIDE SEQUENCE [LARGE SCALE GENOMIC DNA]</scope>
    <source>
        <strain evidence="3">cv. Monte Gargano</strain>
    </source>
</reference>
<feature type="region of interest" description="Disordered" evidence="1">
    <location>
        <begin position="1"/>
        <end position="28"/>
    </location>
</feature>
<dbReference type="InterPro" id="IPR012866">
    <property type="entry name" value="DUF1644"/>
</dbReference>
<proteinExistence type="predicted"/>
<dbReference type="EMBL" id="KB870805">
    <property type="protein sequence ID" value="EOA37317.1"/>
    <property type="molecule type" value="Genomic_DNA"/>
</dbReference>
<dbReference type="AlphaFoldDB" id="R0GMY3"/>
<dbReference type="Gene3D" id="3.30.40.10">
    <property type="entry name" value="Zinc/RING finger domain, C3HC4 (zinc finger)"/>
    <property type="match status" value="1"/>
</dbReference>
<dbReference type="PANTHER" id="PTHR31197">
    <property type="entry name" value="OS01G0612600 PROTEIN"/>
    <property type="match status" value="1"/>
</dbReference>
<dbReference type="InterPro" id="IPR013083">
    <property type="entry name" value="Znf_RING/FYVE/PHD"/>
</dbReference>
<sequence>MPKERSIFSKVSNNARVSPYPDRRSSKSIKQVSHESNFSVHSEWEDVMCVICMEPPHNAVLLRCSSYSKGCRPYMCDTNLCHSNCFNQFNENNRRHSNVKTLSCPLCRGEVYGTVYSTSGRRFMNARPRPCSVDKCKFSGTYSKLAKHFITAHMYPNTPNVDPLRQWTPEQIHRSAQYMEHMSQTEIPYRLQVVQHQFPYIHHPSMIQRNVNGTVQSLLYSRQETNHFGLGNNTTYSMPRRPEFQAMSMFYGWVP</sequence>
<gene>
    <name evidence="2" type="ORF">CARUB_v10010996mg</name>
</gene>